<name>A0ABS3UZ96_9ACTN</name>
<accession>A0ABS3UZ96</accession>
<comment type="caution">
    <text evidence="1">The sequence shown here is derived from an EMBL/GenBank/DDBJ whole genome shotgun (WGS) entry which is preliminary data.</text>
</comment>
<evidence type="ECO:0000313" key="1">
    <source>
        <dbReference type="EMBL" id="MBO3743891.1"/>
    </source>
</evidence>
<dbReference type="RefSeq" id="WP_208473129.1">
    <property type="nucleotide sequence ID" value="NZ_JAGFNS010000047.1"/>
</dbReference>
<dbReference type="EMBL" id="JAGFNS010000047">
    <property type="protein sequence ID" value="MBO3743891.1"/>
    <property type="molecule type" value="Genomic_DNA"/>
</dbReference>
<keyword evidence="2" id="KW-1185">Reference proteome</keyword>
<organism evidence="1 2">
    <name type="scientific">Actinoplanes flavus</name>
    <dbReference type="NCBI Taxonomy" id="2820290"/>
    <lineage>
        <taxon>Bacteria</taxon>
        <taxon>Bacillati</taxon>
        <taxon>Actinomycetota</taxon>
        <taxon>Actinomycetes</taxon>
        <taxon>Micromonosporales</taxon>
        <taxon>Micromonosporaceae</taxon>
        <taxon>Actinoplanes</taxon>
    </lineage>
</organism>
<evidence type="ECO:0000313" key="2">
    <source>
        <dbReference type="Proteomes" id="UP000679690"/>
    </source>
</evidence>
<sequence>MGYSGSIVVARTHRPLSMQDGVQGVGPQHNYLRELGDGWQLMESLSVTPSPDLAEVSAAVAASTGQPALSLDVIDSDCAAMCVATPGWTGPLTHLWDVNQPCPVYHHQPAGEPPPALRKPDEVVAELVAWAETAGLRPDPERLLEIISPAHACADRDQLFALVTAVGVERIGAPRPWSVPVASWPFSRVVGGPVSLSAVARSYARQRAEDPADWADEPEQSWEAPAIALEAEVWASLFQDGVDVIALARRAFAVHQDYMSHTFPGRDLAKYQEWLDRFEAEISAGGARAAMMFDPERY</sequence>
<dbReference type="Proteomes" id="UP000679690">
    <property type="component" value="Unassembled WGS sequence"/>
</dbReference>
<proteinExistence type="predicted"/>
<gene>
    <name evidence="1" type="ORF">J5X75_40980</name>
</gene>
<protein>
    <submittedName>
        <fullName evidence="1">Uncharacterized protein</fullName>
    </submittedName>
</protein>
<reference evidence="1 2" key="1">
    <citation type="submission" date="2021-03" db="EMBL/GenBank/DDBJ databases">
        <title>Actinoplanes flavus sp. nov., a novel actinomycete isolated from Coconut Palm rhizosphere soil.</title>
        <authorList>
            <person name="Luo X."/>
        </authorList>
    </citation>
    <scope>NUCLEOTIDE SEQUENCE [LARGE SCALE GENOMIC DNA]</scope>
    <source>
        <strain evidence="1 2">NEAU-H7</strain>
    </source>
</reference>